<evidence type="ECO:0000313" key="1">
    <source>
        <dbReference type="EMBL" id="GFY03353.1"/>
    </source>
</evidence>
<gene>
    <name evidence="1" type="ORF">TNCV_1173111</name>
</gene>
<evidence type="ECO:0000313" key="2">
    <source>
        <dbReference type="Proteomes" id="UP000887159"/>
    </source>
</evidence>
<proteinExistence type="predicted"/>
<protein>
    <submittedName>
        <fullName evidence="1">Uncharacterized protein</fullName>
    </submittedName>
</protein>
<organism evidence="1 2">
    <name type="scientific">Trichonephila clavipes</name>
    <name type="common">Golden silk orbweaver</name>
    <name type="synonym">Nephila clavipes</name>
    <dbReference type="NCBI Taxonomy" id="2585209"/>
    <lineage>
        <taxon>Eukaryota</taxon>
        <taxon>Metazoa</taxon>
        <taxon>Ecdysozoa</taxon>
        <taxon>Arthropoda</taxon>
        <taxon>Chelicerata</taxon>
        <taxon>Arachnida</taxon>
        <taxon>Araneae</taxon>
        <taxon>Araneomorphae</taxon>
        <taxon>Entelegynae</taxon>
        <taxon>Araneoidea</taxon>
        <taxon>Nephilidae</taxon>
        <taxon>Trichonephila</taxon>
    </lineage>
</organism>
<reference evidence="1" key="1">
    <citation type="submission" date="2020-08" db="EMBL/GenBank/DDBJ databases">
        <title>Multicomponent nature underlies the extraordinary mechanical properties of spider dragline silk.</title>
        <authorList>
            <person name="Kono N."/>
            <person name="Nakamura H."/>
            <person name="Mori M."/>
            <person name="Yoshida Y."/>
            <person name="Ohtoshi R."/>
            <person name="Malay A.D."/>
            <person name="Moran D.A.P."/>
            <person name="Tomita M."/>
            <person name="Numata K."/>
            <person name="Arakawa K."/>
        </authorList>
    </citation>
    <scope>NUCLEOTIDE SEQUENCE</scope>
</reference>
<comment type="caution">
    <text evidence="1">The sequence shown here is derived from an EMBL/GenBank/DDBJ whole genome shotgun (WGS) entry which is preliminary data.</text>
</comment>
<dbReference type="Proteomes" id="UP000887159">
    <property type="component" value="Unassembled WGS sequence"/>
</dbReference>
<keyword evidence="2" id="KW-1185">Reference proteome</keyword>
<name>A0A8X6VCY8_TRICX</name>
<dbReference type="EMBL" id="BMAU01021236">
    <property type="protein sequence ID" value="GFY03353.1"/>
    <property type="molecule type" value="Genomic_DNA"/>
</dbReference>
<sequence length="112" mass="13055">MEERKARVISINPCSEQVKGQEEDPATGLPPLTTFTPAINLRRLKKQAAADSTKQRWRFARYYPSMKYLDGLFGCLLLLMKDFIFASIQKIIKTQMYGIDQWFLDFFNSRNP</sequence>
<accession>A0A8X6VCY8</accession>
<dbReference type="AlphaFoldDB" id="A0A8X6VCY8"/>